<comment type="caution">
    <text evidence="4">The sequence shown here is derived from an EMBL/GenBank/DDBJ whole genome shotgun (WGS) entry which is preliminary data.</text>
</comment>
<keyword evidence="2" id="KW-0378">Hydrolase</keyword>
<dbReference type="GO" id="GO:0016787">
    <property type="term" value="F:hydrolase activity"/>
    <property type="evidence" value="ECO:0007669"/>
    <property type="project" value="UniProtKB-KW"/>
</dbReference>
<dbReference type="InterPro" id="IPR015797">
    <property type="entry name" value="NUDIX_hydrolase-like_dom_sf"/>
</dbReference>
<dbReference type="AlphaFoldDB" id="A0A0F9Q4V2"/>
<evidence type="ECO:0000313" key="4">
    <source>
        <dbReference type="EMBL" id="KKN37549.1"/>
    </source>
</evidence>
<dbReference type="GO" id="GO:0006753">
    <property type="term" value="P:nucleoside phosphate metabolic process"/>
    <property type="evidence" value="ECO:0007669"/>
    <property type="project" value="TreeGrafter"/>
</dbReference>
<comment type="cofactor">
    <cofactor evidence="1">
        <name>Mg(2+)</name>
        <dbReference type="ChEBI" id="CHEBI:18420"/>
    </cofactor>
</comment>
<dbReference type="PROSITE" id="PS51462">
    <property type="entry name" value="NUDIX"/>
    <property type="match status" value="1"/>
</dbReference>
<dbReference type="Pfam" id="PF00293">
    <property type="entry name" value="NUDIX"/>
    <property type="match status" value="1"/>
</dbReference>
<evidence type="ECO:0000256" key="2">
    <source>
        <dbReference type="ARBA" id="ARBA00022801"/>
    </source>
</evidence>
<dbReference type="GO" id="GO:0019693">
    <property type="term" value="P:ribose phosphate metabolic process"/>
    <property type="evidence" value="ECO:0007669"/>
    <property type="project" value="TreeGrafter"/>
</dbReference>
<feature type="domain" description="Nudix hydrolase" evidence="3">
    <location>
        <begin position="28"/>
        <end position="165"/>
    </location>
</feature>
<dbReference type="EMBL" id="LAZR01001886">
    <property type="protein sequence ID" value="KKN37549.1"/>
    <property type="molecule type" value="Genomic_DNA"/>
</dbReference>
<dbReference type="Gene3D" id="3.90.79.10">
    <property type="entry name" value="Nucleoside Triphosphate Pyrophosphohydrolase"/>
    <property type="match status" value="1"/>
</dbReference>
<gene>
    <name evidence="4" type="ORF">LCGC14_0762320</name>
</gene>
<proteinExistence type="predicted"/>
<accession>A0A0F9Q4V2</accession>
<evidence type="ECO:0000256" key="1">
    <source>
        <dbReference type="ARBA" id="ARBA00001946"/>
    </source>
</evidence>
<dbReference type="InterPro" id="IPR000086">
    <property type="entry name" value="NUDIX_hydrolase_dom"/>
</dbReference>
<dbReference type="InterPro" id="IPR020084">
    <property type="entry name" value="NUDIX_hydrolase_CS"/>
</dbReference>
<organism evidence="4">
    <name type="scientific">marine sediment metagenome</name>
    <dbReference type="NCBI Taxonomy" id="412755"/>
    <lineage>
        <taxon>unclassified sequences</taxon>
        <taxon>metagenomes</taxon>
        <taxon>ecological metagenomes</taxon>
    </lineage>
</organism>
<dbReference type="CDD" id="cd03424">
    <property type="entry name" value="NUDIX_ADPRase_Nudt5_UGPPase_Nudt14"/>
    <property type="match status" value="1"/>
</dbReference>
<dbReference type="PANTHER" id="PTHR11839">
    <property type="entry name" value="UDP/ADP-SUGAR PYROPHOSPHATASE"/>
    <property type="match status" value="1"/>
</dbReference>
<evidence type="ECO:0000259" key="3">
    <source>
        <dbReference type="PROSITE" id="PS51462"/>
    </source>
</evidence>
<sequence>MTKKIIHDGKFLRVVRVGNWEYVERTTGKDVAYIIPVFVDKLNKPHLVFIKEWRIPVQQYVIGFPAGLVGDVDSGEDIEIAASRELIEETGYKAGRMRFVCSGPSSAGLSDETIHFYVADRLKRVSLGGGDETECIDVLKVPLDEVQDWLNKQSENPAIVIGPKTYIGLYWIGQMDLE</sequence>
<dbReference type="GO" id="GO:0005829">
    <property type="term" value="C:cytosol"/>
    <property type="evidence" value="ECO:0007669"/>
    <property type="project" value="TreeGrafter"/>
</dbReference>
<dbReference type="PANTHER" id="PTHR11839:SF18">
    <property type="entry name" value="NUDIX HYDROLASE DOMAIN-CONTAINING PROTEIN"/>
    <property type="match status" value="1"/>
</dbReference>
<dbReference type="PROSITE" id="PS00893">
    <property type="entry name" value="NUDIX_BOX"/>
    <property type="match status" value="1"/>
</dbReference>
<name>A0A0F9Q4V2_9ZZZZ</name>
<protein>
    <recommendedName>
        <fullName evidence="3">Nudix hydrolase domain-containing protein</fullName>
    </recommendedName>
</protein>
<reference evidence="4" key="1">
    <citation type="journal article" date="2015" name="Nature">
        <title>Complex archaea that bridge the gap between prokaryotes and eukaryotes.</title>
        <authorList>
            <person name="Spang A."/>
            <person name="Saw J.H."/>
            <person name="Jorgensen S.L."/>
            <person name="Zaremba-Niedzwiedzka K."/>
            <person name="Martijn J."/>
            <person name="Lind A.E."/>
            <person name="van Eijk R."/>
            <person name="Schleper C."/>
            <person name="Guy L."/>
            <person name="Ettema T.J."/>
        </authorList>
    </citation>
    <scope>NUCLEOTIDE SEQUENCE</scope>
</reference>
<dbReference type="SUPFAM" id="SSF55811">
    <property type="entry name" value="Nudix"/>
    <property type="match status" value="1"/>
</dbReference>